<proteinExistence type="predicted"/>
<accession>A0ABZ1PC01</accession>
<organism evidence="1 2">
    <name type="scientific">Micromonospora zamorensis</name>
    <dbReference type="NCBI Taxonomy" id="709883"/>
    <lineage>
        <taxon>Bacteria</taxon>
        <taxon>Bacillati</taxon>
        <taxon>Actinomycetota</taxon>
        <taxon>Actinomycetes</taxon>
        <taxon>Micromonosporales</taxon>
        <taxon>Micromonosporaceae</taxon>
        <taxon>Micromonospora</taxon>
    </lineage>
</organism>
<evidence type="ECO:0000313" key="2">
    <source>
        <dbReference type="Proteomes" id="UP001346877"/>
    </source>
</evidence>
<reference evidence="1 2" key="1">
    <citation type="submission" date="2022-10" db="EMBL/GenBank/DDBJ databases">
        <title>The complete genomes of actinobacterial strains from the NBC collection.</title>
        <authorList>
            <person name="Joergensen T.S."/>
            <person name="Alvarez Arevalo M."/>
            <person name="Sterndorff E.B."/>
            <person name="Faurdal D."/>
            <person name="Vuksanovic O."/>
            <person name="Mourched A.-S."/>
            <person name="Charusanti P."/>
            <person name="Shaw S."/>
            <person name="Blin K."/>
            <person name="Weber T."/>
        </authorList>
    </citation>
    <scope>NUCLEOTIDE SEQUENCE [LARGE SCALE GENOMIC DNA]</scope>
    <source>
        <strain evidence="1 2">NBC_00396</strain>
    </source>
</reference>
<gene>
    <name evidence="1" type="ORF">OG375_24450</name>
</gene>
<dbReference type="EMBL" id="CP107941">
    <property type="protein sequence ID" value="WUI81044.1"/>
    <property type="molecule type" value="Genomic_DNA"/>
</dbReference>
<protein>
    <submittedName>
        <fullName evidence="1">Uncharacterized protein</fullName>
    </submittedName>
</protein>
<evidence type="ECO:0000313" key="1">
    <source>
        <dbReference type="EMBL" id="WUI81044.1"/>
    </source>
</evidence>
<dbReference type="Proteomes" id="UP001346877">
    <property type="component" value="Chromosome"/>
</dbReference>
<dbReference type="Gene3D" id="3.40.630.30">
    <property type="match status" value="1"/>
</dbReference>
<keyword evidence="2" id="KW-1185">Reference proteome</keyword>
<name>A0ABZ1PC01_9ACTN</name>
<sequence length="42" mass="4776">MAHLLHTPEQMVLPELADHPAHLHIDVLPGYRRSARPLHPAH</sequence>
<dbReference type="RefSeq" id="WP_328367664.1">
    <property type="nucleotide sequence ID" value="NZ_CP107936.1"/>
</dbReference>